<organism evidence="2">
    <name type="scientific">Minutocellus polymorphus</name>
    <dbReference type="NCBI Taxonomy" id="265543"/>
    <lineage>
        <taxon>Eukaryota</taxon>
        <taxon>Sar</taxon>
        <taxon>Stramenopiles</taxon>
        <taxon>Ochrophyta</taxon>
        <taxon>Bacillariophyta</taxon>
        <taxon>Mediophyceae</taxon>
        <taxon>Cymatosirophycidae</taxon>
        <taxon>Cymatosirales</taxon>
        <taxon>Cymatosiraceae</taxon>
        <taxon>Minutocellus</taxon>
    </lineage>
</organism>
<reference evidence="2" key="1">
    <citation type="submission" date="2021-01" db="EMBL/GenBank/DDBJ databases">
        <authorList>
            <person name="Corre E."/>
            <person name="Pelletier E."/>
            <person name="Niang G."/>
            <person name="Scheremetjew M."/>
            <person name="Finn R."/>
            <person name="Kale V."/>
            <person name="Holt S."/>
            <person name="Cochrane G."/>
            <person name="Meng A."/>
            <person name="Brown T."/>
            <person name="Cohen L."/>
        </authorList>
    </citation>
    <scope>NUCLEOTIDE SEQUENCE</scope>
    <source>
        <strain evidence="2">CCMP3303</strain>
    </source>
</reference>
<evidence type="ECO:0000256" key="1">
    <source>
        <dbReference type="SAM" id="SignalP"/>
    </source>
</evidence>
<accession>A0A7S0AL62</accession>
<proteinExistence type="predicted"/>
<name>A0A7S0AL62_9STRA</name>
<feature type="signal peptide" evidence="1">
    <location>
        <begin position="1"/>
        <end position="15"/>
    </location>
</feature>
<feature type="chain" id="PRO_5031144472" evidence="1">
    <location>
        <begin position="16"/>
        <end position="309"/>
    </location>
</feature>
<gene>
    <name evidence="2" type="ORF">MPOL1434_LOCUS4490</name>
</gene>
<dbReference type="AlphaFoldDB" id="A0A7S0AL62"/>
<sequence>MKLSALILLPATALAFAPQQPVSLFPTSRVSKVALRDVRDDFDDAVKKIEDTTEDYVGKADELVINRGMRLANHFPVLITLKALADKAGMSASINGGIVAAPEAFGGLSTALSVPTWCFNVWALAAVAQLASVAKSALSSDRDELSQADITSGAVSNWAAARMVGSANPLRDTIVAAVVSGFAMRNQNADGAVNIHNFSTQLIASFTTTLAILGTISAAVARIAFLQDIPEATTLLGVAAMYVINARAGNGTVKKTVNSGIIAGILYNRLLQGVTFAFNGASIMSNLGLLAMATVATDSLNNLRKAVFN</sequence>
<keyword evidence="1" id="KW-0732">Signal</keyword>
<protein>
    <submittedName>
        <fullName evidence="2">Uncharacterized protein</fullName>
    </submittedName>
</protein>
<dbReference type="EMBL" id="HBEJ01007613">
    <property type="protein sequence ID" value="CAD8367561.1"/>
    <property type="molecule type" value="Transcribed_RNA"/>
</dbReference>
<evidence type="ECO:0000313" key="2">
    <source>
        <dbReference type="EMBL" id="CAD8367561.1"/>
    </source>
</evidence>